<dbReference type="GO" id="GO:0007052">
    <property type="term" value="P:mitotic spindle organization"/>
    <property type="evidence" value="ECO:0007669"/>
    <property type="project" value="TreeGrafter"/>
</dbReference>
<dbReference type="SMART" id="SM00676">
    <property type="entry name" value="DM10"/>
    <property type="match status" value="3"/>
</dbReference>
<feature type="domain" description="DM10" evidence="7">
    <location>
        <begin position="409"/>
        <end position="507"/>
    </location>
</feature>
<gene>
    <name evidence="8" type="ORF">TrST_g11792</name>
</gene>
<evidence type="ECO:0000256" key="3">
    <source>
        <dbReference type="ARBA" id="ARBA00022490"/>
    </source>
</evidence>
<dbReference type="OrthoDB" id="10255210at2759"/>
<dbReference type="Gene3D" id="2.30.29.170">
    <property type="match status" value="3"/>
</dbReference>
<dbReference type="Pfam" id="PF06565">
    <property type="entry name" value="DM10_dom"/>
    <property type="match status" value="3"/>
</dbReference>
<dbReference type="GO" id="GO:0072686">
    <property type="term" value="C:mitotic spindle"/>
    <property type="evidence" value="ECO:0007669"/>
    <property type="project" value="TreeGrafter"/>
</dbReference>
<dbReference type="Proteomes" id="UP001165085">
    <property type="component" value="Unassembled WGS sequence"/>
</dbReference>
<evidence type="ECO:0000313" key="8">
    <source>
        <dbReference type="EMBL" id="GMH81261.1"/>
    </source>
</evidence>
<dbReference type="AlphaFoldDB" id="A0A9W7AYK2"/>
<comment type="subcellular location">
    <subcellularLocation>
        <location evidence="1">Cell projection</location>
        <location evidence="1">Cilium</location>
    </subcellularLocation>
    <subcellularLocation>
        <location evidence="2">Cytoplasm</location>
        <location evidence="2">Cytoskeleton</location>
    </subcellularLocation>
</comment>
<keyword evidence="5" id="KW-0206">Cytoskeleton</keyword>
<evidence type="ECO:0000256" key="2">
    <source>
        <dbReference type="ARBA" id="ARBA00004245"/>
    </source>
</evidence>
<accession>A0A9W7AYK2</accession>
<dbReference type="GO" id="GO:0005930">
    <property type="term" value="C:axoneme"/>
    <property type="evidence" value="ECO:0007669"/>
    <property type="project" value="TreeGrafter"/>
</dbReference>
<organism evidence="8 9">
    <name type="scientific">Triparma strigata</name>
    <dbReference type="NCBI Taxonomy" id="1606541"/>
    <lineage>
        <taxon>Eukaryota</taxon>
        <taxon>Sar</taxon>
        <taxon>Stramenopiles</taxon>
        <taxon>Ochrophyta</taxon>
        <taxon>Bolidophyceae</taxon>
        <taxon>Parmales</taxon>
        <taxon>Triparmaceae</taxon>
        <taxon>Triparma</taxon>
    </lineage>
</organism>
<name>A0A9W7AYK2_9STRA</name>
<evidence type="ECO:0000256" key="1">
    <source>
        <dbReference type="ARBA" id="ARBA00004138"/>
    </source>
</evidence>
<keyword evidence="3" id="KW-0963">Cytoplasm</keyword>
<evidence type="ECO:0000313" key="9">
    <source>
        <dbReference type="Proteomes" id="UP001165085"/>
    </source>
</evidence>
<dbReference type="GO" id="GO:0060285">
    <property type="term" value="P:cilium-dependent cell motility"/>
    <property type="evidence" value="ECO:0007669"/>
    <property type="project" value="TreeGrafter"/>
</dbReference>
<evidence type="ECO:0000256" key="4">
    <source>
        <dbReference type="ARBA" id="ARBA00022737"/>
    </source>
</evidence>
<keyword evidence="6" id="KW-0966">Cell projection</keyword>
<sequence>MSLSVPNLPGYRPNNPRRLAGADGFARKQIWSLSHGVAIADEPTPNVAELVRSGSAASIPLALQPKIKDAGKRYLNQGGVCLRFFGYFKEAVYESSIENYRVRHCEINYFLEDDTISICEKKQENSGVPQGTFAKRQRVVREEGEETFYDLTDLVIGGTLEIYGRTYFITDCNNSTRKYLREVVGRSEEELRPVPGEEDVYTTMRAEFMSRETGRDDTVAHNIRKNPMKVFAEAQLGKTVNNATREGFLEYDRKVLRLDCLWDDRDSLYGDLQRFTLQYYLADDTMELLTVLGPNAGRDPFKKMCKRGKLAKDRNDPLGPCWHWSDFQIGTVIDCYSKMLLIVSADEVSYRFYEEKGMPLDPPLQLSIEEPVVAKRELPPYNGFGSEEDSLASCVGSLIPTVPKAKLGENKTMRFMAKMESTNPEDVERVFTISFFLVDNTVQIHEPPKRNSGIVGGSFLSRMKLRTAEGLITQEYFYVGAEIQLAGHAFILVDADDGTLRHMENNSHIFEYSNLRNVVEVYGLSLKDAALSGELLDEFKSMDVSGTSTCTIKSLKQLLMKYKCSYYYGGPPEQAVLTLCRKLGNKTSINYEKFVAAIVDPNVLEG</sequence>
<comment type="caution">
    <text evidence="8">The sequence shown here is derived from an EMBL/GenBank/DDBJ whole genome shotgun (WGS) entry which is preliminary data.</text>
</comment>
<proteinExistence type="predicted"/>
<dbReference type="FunFam" id="2.30.29.170:FF:000002">
    <property type="entry name" value="EF-hand domain (C-terminal) containing 1"/>
    <property type="match status" value="1"/>
</dbReference>
<protein>
    <recommendedName>
        <fullName evidence="7">DM10 domain-containing protein</fullName>
    </recommendedName>
</protein>
<dbReference type="InterPro" id="IPR006602">
    <property type="entry name" value="DM10_dom"/>
</dbReference>
<dbReference type="PANTHER" id="PTHR12086:SF9">
    <property type="entry name" value="EF-HAND DOMAIN-CONTAINING PROTEIN 1"/>
    <property type="match status" value="1"/>
</dbReference>
<feature type="domain" description="DM10" evidence="7">
    <location>
        <begin position="252"/>
        <end position="357"/>
    </location>
</feature>
<dbReference type="PANTHER" id="PTHR12086">
    <property type="entry name" value="EF-HAND DOMAIN C-TERMINAL CONTAINING PROTEIN"/>
    <property type="match status" value="1"/>
</dbReference>
<dbReference type="PROSITE" id="PS51336">
    <property type="entry name" value="DM10"/>
    <property type="match status" value="3"/>
</dbReference>
<dbReference type="GO" id="GO:0000281">
    <property type="term" value="P:mitotic cytokinesis"/>
    <property type="evidence" value="ECO:0007669"/>
    <property type="project" value="TreeGrafter"/>
</dbReference>
<evidence type="ECO:0000256" key="5">
    <source>
        <dbReference type="ARBA" id="ARBA00023212"/>
    </source>
</evidence>
<dbReference type="EMBL" id="BRXY01000255">
    <property type="protein sequence ID" value="GMH81261.1"/>
    <property type="molecule type" value="Genomic_DNA"/>
</dbReference>
<dbReference type="InterPro" id="IPR040193">
    <property type="entry name" value="EFHC1/EFHC2/EFHB"/>
</dbReference>
<keyword evidence="9" id="KW-1185">Reference proteome</keyword>
<keyword evidence="4" id="KW-0677">Repeat</keyword>
<reference evidence="9" key="1">
    <citation type="journal article" date="2023" name="Commun. Biol.">
        <title>Genome analysis of Parmales, the sister group of diatoms, reveals the evolutionary specialization of diatoms from phago-mixotrophs to photoautotrophs.</title>
        <authorList>
            <person name="Ban H."/>
            <person name="Sato S."/>
            <person name="Yoshikawa S."/>
            <person name="Yamada K."/>
            <person name="Nakamura Y."/>
            <person name="Ichinomiya M."/>
            <person name="Sato N."/>
            <person name="Blanc-Mathieu R."/>
            <person name="Endo H."/>
            <person name="Kuwata A."/>
            <person name="Ogata H."/>
        </authorList>
    </citation>
    <scope>NUCLEOTIDE SEQUENCE [LARGE SCALE GENOMIC DNA]</scope>
    <source>
        <strain evidence="9">NIES 3701</strain>
    </source>
</reference>
<evidence type="ECO:0000259" key="7">
    <source>
        <dbReference type="PROSITE" id="PS51336"/>
    </source>
</evidence>
<dbReference type="GO" id="GO:0043014">
    <property type="term" value="F:alpha-tubulin binding"/>
    <property type="evidence" value="ECO:0007669"/>
    <property type="project" value="TreeGrafter"/>
</dbReference>
<evidence type="ECO:0000256" key="6">
    <source>
        <dbReference type="ARBA" id="ARBA00023273"/>
    </source>
</evidence>
<dbReference type="FunFam" id="2.30.29.170:FF:000004">
    <property type="entry name" value="EF-hand domain containing 2"/>
    <property type="match status" value="1"/>
</dbReference>
<feature type="domain" description="DM10" evidence="7">
    <location>
        <begin position="78"/>
        <end position="184"/>
    </location>
</feature>